<evidence type="ECO:0008006" key="3">
    <source>
        <dbReference type="Google" id="ProtNLM"/>
    </source>
</evidence>
<dbReference type="SUPFAM" id="SSF74653">
    <property type="entry name" value="TolA/TonB C-terminal domain"/>
    <property type="match status" value="1"/>
</dbReference>
<evidence type="ECO:0000313" key="1">
    <source>
        <dbReference type="EMBL" id="ATA55706.1"/>
    </source>
</evidence>
<reference evidence="1 2" key="1">
    <citation type="submission" date="2017-09" db="EMBL/GenBank/DDBJ databases">
        <title>The diverse metabolic capabilities of V. boronicumulans make it an excellent choice for continued studies on novel biodegradation.</title>
        <authorList>
            <person name="Sun S."/>
        </authorList>
    </citation>
    <scope>NUCLEOTIDE SEQUENCE [LARGE SCALE GENOMIC DNA]</scope>
    <source>
        <strain evidence="1 2">J1</strain>
    </source>
</reference>
<evidence type="ECO:0000313" key="2">
    <source>
        <dbReference type="Proteomes" id="UP000217154"/>
    </source>
</evidence>
<dbReference type="Gene3D" id="3.30.1150.10">
    <property type="match status" value="1"/>
</dbReference>
<dbReference type="Proteomes" id="UP000217154">
    <property type="component" value="Chromosome"/>
</dbReference>
<protein>
    <recommendedName>
        <fullName evidence="3">Secretin/TonB short N-terminal domain-containing protein</fullName>
    </recommendedName>
</protein>
<accession>A0A250DMV7</accession>
<sequence>MLAGVEILPTSLLTRSTSSLLTSAHGGRGRVVGRGLGRGRDDRLVRAFVSGLTCTVVCVCIAWGSTAKAVAAGTDVQSADAATRASSESQMLDFDLPAQPLAAALAQYAAVSGRSVMFIDEWVAGRTSAPVRGRHAPHAALRALLAGTGFTADDVDTQLSGAFILKRVAAAPGVASTGGSQRGYDALVQARVWDALCADLRTAPGHYRAILQLQVSASGRISQARLVSSSGDPARDAAMLAALAPLKMDHPPPVDLALPLTLAILPHDVLPGPRCATVH</sequence>
<gene>
    <name evidence="1" type="ORF">CKY39_22610</name>
</gene>
<name>A0A250DMV7_9BURK</name>
<organism evidence="1 2">
    <name type="scientific">Variovorax boronicumulans</name>
    <dbReference type="NCBI Taxonomy" id="436515"/>
    <lineage>
        <taxon>Bacteria</taxon>
        <taxon>Pseudomonadati</taxon>
        <taxon>Pseudomonadota</taxon>
        <taxon>Betaproteobacteria</taxon>
        <taxon>Burkholderiales</taxon>
        <taxon>Comamonadaceae</taxon>
        <taxon>Variovorax</taxon>
    </lineage>
</organism>
<dbReference type="EMBL" id="CP023284">
    <property type="protein sequence ID" value="ATA55706.1"/>
    <property type="molecule type" value="Genomic_DNA"/>
</dbReference>
<dbReference type="Pfam" id="PF13103">
    <property type="entry name" value="TonB_2"/>
    <property type="match status" value="1"/>
</dbReference>
<dbReference type="Gene3D" id="3.55.50.30">
    <property type="match status" value="1"/>
</dbReference>
<dbReference type="AlphaFoldDB" id="A0A250DMV7"/>
<proteinExistence type="predicted"/>
<dbReference type="KEGG" id="vbo:CKY39_22610"/>